<dbReference type="InterPro" id="IPR036322">
    <property type="entry name" value="WD40_repeat_dom_sf"/>
</dbReference>
<organism evidence="4 5">
    <name type="scientific">Parascaris univalens</name>
    <name type="common">Nematode worm</name>
    <dbReference type="NCBI Taxonomy" id="6257"/>
    <lineage>
        <taxon>Eukaryota</taxon>
        <taxon>Metazoa</taxon>
        <taxon>Ecdysozoa</taxon>
        <taxon>Nematoda</taxon>
        <taxon>Chromadorea</taxon>
        <taxon>Rhabditida</taxon>
        <taxon>Spirurina</taxon>
        <taxon>Ascaridomorpha</taxon>
        <taxon>Ascaridoidea</taxon>
        <taxon>Ascarididae</taxon>
        <taxon>Parascaris</taxon>
    </lineage>
</organism>
<dbReference type="Gene3D" id="2.130.10.10">
    <property type="entry name" value="YVTN repeat-like/Quinoprotein amine dehydrogenase"/>
    <property type="match status" value="1"/>
</dbReference>
<dbReference type="SUPFAM" id="SSF50978">
    <property type="entry name" value="WD40 repeat-like"/>
    <property type="match status" value="1"/>
</dbReference>
<protein>
    <submittedName>
        <fullName evidence="5">DDB1-and CUL4-associated factor 7</fullName>
    </submittedName>
</protein>
<evidence type="ECO:0000256" key="1">
    <source>
        <dbReference type="ARBA" id="ARBA00022574"/>
    </source>
</evidence>
<sequence>MSSNQMPVSSIPSTMPNVVPTNTGIPRPPGPSSIESAPPPTPTVAPPPAPVPPKRREIYRFTSNRPLFAAAWSCKRHPDKRWRIAVGSVVEEKPQNNRVSVVQLDEQQGELIERFSFEHNFPPNCIEWIPDLKQTSNYSGPLTNFDWNDMDPSLIGTSSIDMSCTIWQLETGQAMAQTKKTTGTVKTQLIAHDKPVHDIAFSKIGNGRDNFA</sequence>
<evidence type="ECO:0000256" key="2">
    <source>
        <dbReference type="ARBA" id="ARBA00022737"/>
    </source>
</evidence>
<proteinExistence type="predicted"/>
<dbReference type="WBParaSite" id="PgR085_g003_t02">
    <property type="protein sequence ID" value="PgR085_g003_t02"/>
    <property type="gene ID" value="PgR085_g003"/>
</dbReference>
<reference evidence="5" key="1">
    <citation type="submission" date="2022-11" db="UniProtKB">
        <authorList>
            <consortium name="WormBaseParasite"/>
        </authorList>
    </citation>
    <scope>IDENTIFICATION</scope>
</reference>
<keyword evidence="1" id="KW-0853">WD repeat</keyword>
<feature type="compositionally biased region" description="Polar residues" evidence="3">
    <location>
        <begin position="1"/>
        <end position="24"/>
    </location>
</feature>
<dbReference type="Proteomes" id="UP000887569">
    <property type="component" value="Unplaced"/>
</dbReference>
<dbReference type="AlphaFoldDB" id="A0A915C559"/>
<accession>A0A915C559</accession>
<name>A0A915C559_PARUN</name>
<feature type="compositionally biased region" description="Pro residues" evidence="3">
    <location>
        <begin position="26"/>
        <end position="52"/>
    </location>
</feature>
<dbReference type="InterPro" id="IPR045159">
    <property type="entry name" value="DCAF7-like"/>
</dbReference>
<feature type="region of interest" description="Disordered" evidence="3">
    <location>
        <begin position="1"/>
        <end position="53"/>
    </location>
</feature>
<dbReference type="InterPro" id="IPR015943">
    <property type="entry name" value="WD40/YVTN_repeat-like_dom_sf"/>
</dbReference>
<evidence type="ECO:0000313" key="5">
    <source>
        <dbReference type="WBParaSite" id="PgR085_g003_t02"/>
    </source>
</evidence>
<keyword evidence="2" id="KW-0677">Repeat</keyword>
<keyword evidence="4" id="KW-1185">Reference proteome</keyword>
<dbReference type="PANTHER" id="PTHR19919">
    <property type="entry name" value="WD REPEAT CONTAINING PROTEIN"/>
    <property type="match status" value="1"/>
</dbReference>
<evidence type="ECO:0000313" key="4">
    <source>
        <dbReference type="Proteomes" id="UP000887569"/>
    </source>
</evidence>
<evidence type="ECO:0000256" key="3">
    <source>
        <dbReference type="SAM" id="MobiDB-lite"/>
    </source>
</evidence>